<dbReference type="RefSeq" id="WP_007959672.1">
    <property type="nucleotide sequence ID" value="NZ_CP010978.1"/>
</dbReference>
<dbReference type="STRING" id="1192197.JBW_01546"/>
<dbReference type="KEGG" id="pft:JBW_01546"/>
<reference evidence="2" key="2">
    <citation type="submission" date="2015-02" db="EMBL/GenBank/DDBJ databases">
        <title>Complete Genome Sequence of Pelosinus fermentans JBW45.</title>
        <authorList>
            <person name="De Leon K.B."/>
            <person name="Utturkar S.M."/>
            <person name="Camilleri L.B."/>
            <person name="Arkin A.P."/>
            <person name="Fields M.W."/>
            <person name="Brown S.D."/>
            <person name="Wall J.D."/>
        </authorList>
    </citation>
    <scope>NUCLEOTIDE SEQUENCE [LARGE SCALE GENOMIC DNA]</scope>
    <source>
        <strain evidence="2">JBW45</strain>
    </source>
</reference>
<protein>
    <submittedName>
        <fullName evidence="1">Uncharacterized protein</fullName>
    </submittedName>
</protein>
<dbReference type="EMBL" id="CP010978">
    <property type="protein sequence ID" value="AJQ26896.1"/>
    <property type="molecule type" value="Genomic_DNA"/>
</dbReference>
<accession>I9DCE8</accession>
<organism evidence="1 2">
    <name type="scientific">Pelosinus fermentans JBW45</name>
    <dbReference type="NCBI Taxonomy" id="1192197"/>
    <lineage>
        <taxon>Bacteria</taxon>
        <taxon>Bacillati</taxon>
        <taxon>Bacillota</taxon>
        <taxon>Negativicutes</taxon>
        <taxon>Selenomonadales</taxon>
        <taxon>Sporomusaceae</taxon>
        <taxon>Pelosinus</taxon>
    </lineage>
</organism>
<evidence type="ECO:0000313" key="2">
    <source>
        <dbReference type="Proteomes" id="UP000005361"/>
    </source>
</evidence>
<reference evidence="1 2" key="1">
    <citation type="journal article" date="2015" name="Genome Announc.">
        <title>Complete Genome Sequence of Pelosinus fermentans JBW45, a Member of a Remarkably Competitive Group of Negativicutes in the Firmicutes Phylum.</title>
        <authorList>
            <person name="De Leon K.B."/>
            <person name="Utturkar S.M."/>
            <person name="Camilleri L.B."/>
            <person name="Elias D.A."/>
            <person name="Arkin A.P."/>
            <person name="Fields M.W."/>
            <person name="Brown S.D."/>
            <person name="Wall J.D."/>
        </authorList>
    </citation>
    <scope>NUCLEOTIDE SEQUENCE [LARGE SCALE GENOMIC DNA]</scope>
    <source>
        <strain evidence="1 2">JBW45</strain>
    </source>
</reference>
<evidence type="ECO:0000313" key="1">
    <source>
        <dbReference type="EMBL" id="AJQ26896.1"/>
    </source>
</evidence>
<proteinExistence type="predicted"/>
<dbReference type="AlphaFoldDB" id="I9DCE8"/>
<sequence>MSKVCPDFSYFIKKDTPHDIIKVGGVLQTTNAVTDLNRTIKIKKIYAVNVLTHGNIVIDFDGVEVNP</sequence>
<dbReference type="HOGENOM" id="CLU_2808604_0_0_9"/>
<name>I9DCE8_9FIRM</name>
<gene>
    <name evidence="1" type="ORF">JBW_01546</name>
</gene>
<dbReference type="Proteomes" id="UP000005361">
    <property type="component" value="Chromosome"/>
</dbReference>